<dbReference type="PROSITE" id="PS00181">
    <property type="entry name" value="GLNA_ATP"/>
    <property type="match status" value="1"/>
</dbReference>
<dbReference type="InterPro" id="IPR036651">
    <property type="entry name" value="Gln_synt_N_sf"/>
</dbReference>
<evidence type="ECO:0000256" key="2">
    <source>
        <dbReference type="ARBA" id="ARBA00022598"/>
    </source>
</evidence>
<evidence type="ECO:0000313" key="7">
    <source>
        <dbReference type="EMBL" id="CUH53366.1"/>
    </source>
</evidence>
<dbReference type="PANTHER" id="PTHR43785:SF12">
    <property type="entry name" value="TYPE-1 GLUTAMINE SYNTHETASE 2"/>
    <property type="match status" value="1"/>
</dbReference>
<dbReference type="STRING" id="321267.SHM7688_02820"/>
<accession>A0A0P1ES74</accession>
<feature type="domain" description="GS catalytic" evidence="6">
    <location>
        <begin position="106"/>
        <end position="438"/>
    </location>
</feature>
<organism evidence="7 8">
    <name type="scientific">Shimia marina</name>
    <dbReference type="NCBI Taxonomy" id="321267"/>
    <lineage>
        <taxon>Bacteria</taxon>
        <taxon>Pseudomonadati</taxon>
        <taxon>Pseudomonadota</taxon>
        <taxon>Alphaproteobacteria</taxon>
        <taxon>Rhodobacterales</taxon>
        <taxon>Roseobacteraceae</taxon>
    </lineage>
</organism>
<keyword evidence="2 7" id="KW-0436">Ligase</keyword>
<comment type="similarity">
    <text evidence="4 5">Belongs to the glutamine synthetase family.</text>
</comment>
<proteinExistence type="inferred from homology"/>
<dbReference type="SUPFAM" id="SSF54368">
    <property type="entry name" value="Glutamine synthetase, N-terminal domain"/>
    <property type="match status" value="1"/>
</dbReference>
<dbReference type="SMART" id="SM01230">
    <property type="entry name" value="Gln-synt_C"/>
    <property type="match status" value="1"/>
</dbReference>
<dbReference type="RefSeq" id="WP_058240532.1">
    <property type="nucleotide sequence ID" value="NZ_CYPW01000027.1"/>
</dbReference>
<dbReference type="GO" id="GO:0034024">
    <property type="term" value="F:glutamate-putrescine ligase activity"/>
    <property type="evidence" value="ECO:0007669"/>
    <property type="project" value="UniProtKB-EC"/>
</dbReference>
<dbReference type="PROSITE" id="PS51987">
    <property type="entry name" value="GS_CATALYTIC"/>
    <property type="match status" value="1"/>
</dbReference>
<reference evidence="7 8" key="1">
    <citation type="submission" date="2015-09" db="EMBL/GenBank/DDBJ databases">
        <authorList>
            <consortium name="Swine Surveillance"/>
        </authorList>
    </citation>
    <scope>NUCLEOTIDE SEQUENCE [LARGE SCALE GENOMIC DNA]</scope>
    <source>
        <strain evidence="7 8">CECT 7688</strain>
    </source>
</reference>
<gene>
    <name evidence="7" type="primary">puuA_2</name>
    <name evidence="7" type="ORF">SHM7688_02820</name>
</gene>
<evidence type="ECO:0000256" key="4">
    <source>
        <dbReference type="PROSITE-ProRule" id="PRU01331"/>
    </source>
</evidence>
<dbReference type="InterPro" id="IPR027303">
    <property type="entry name" value="Gln_synth_gly_rich_site"/>
</dbReference>
<dbReference type="GO" id="GO:0004356">
    <property type="term" value="F:glutamine synthetase activity"/>
    <property type="evidence" value="ECO:0007669"/>
    <property type="project" value="InterPro"/>
</dbReference>
<protein>
    <submittedName>
        <fullName evidence="7">Gamma-glutamylputrescine synthetase PuuA</fullName>
        <ecNumber evidence="7">6.3.1.11</ecNumber>
    </submittedName>
</protein>
<dbReference type="Gene3D" id="3.30.590.10">
    <property type="entry name" value="Glutamine synthetase/guanido kinase, catalytic domain"/>
    <property type="match status" value="1"/>
</dbReference>
<dbReference type="GO" id="GO:0006598">
    <property type="term" value="P:polyamine catabolic process"/>
    <property type="evidence" value="ECO:0007669"/>
    <property type="project" value="TreeGrafter"/>
</dbReference>
<dbReference type="EMBL" id="CYPW01000027">
    <property type="protein sequence ID" value="CUH53366.1"/>
    <property type="molecule type" value="Genomic_DNA"/>
</dbReference>
<sequence>MTSAHSATFRIGAVDLNGQLRGKRLPSAHLGKLKKGGARLPLSALNLDMWGCDIEDSPLVFESGDQDGVLLPTCRGAVPMPWLATSSQLVLMCLNTEDGAPFLGDPIQALAAVLDRFAQRGWSVVAATEMEFTLVDDSGDAITPPRHPRDGRQVEAAEILSVAELDAFDAFFTDIYDGAAAMGIPLQTMTSEGGIGQFEVTLNHQDAMKAAHDALLIKYLLRATARNHGFAATFMAKPYLDDAGNGMHVHFSVVDADGNNVFDDGTEAGSDLLRSAVAGCLAAMQASTLIFAPNGPSYDRFAPGAHAPTSICWGYENRTAAIRIPGGPSAARRIEHRVAGGDVNPYLMLAAILGAAIEGIDEGLTPPAPAKGSAYEQDHPQLAQSWEDAIALFEADAFIARCLPKQLIENLIMTKRQEMRKLAAIAPEAQWKTYLERV</sequence>
<dbReference type="GO" id="GO:0006542">
    <property type="term" value="P:glutamine biosynthetic process"/>
    <property type="evidence" value="ECO:0007669"/>
    <property type="project" value="InterPro"/>
</dbReference>
<evidence type="ECO:0000256" key="5">
    <source>
        <dbReference type="RuleBase" id="RU000384"/>
    </source>
</evidence>
<dbReference type="Proteomes" id="UP000054823">
    <property type="component" value="Unassembled WGS sequence"/>
</dbReference>
<dbReference type="AlphaFoldDB" id="A0A0P1ES74"/>
<dbReference type="SUPFAM" id="SSF55931">
    <property type="entry name" value="Glutamine synthetase/guanido kinase"/>
    <property type="match status" value="1"/>
</dbReference>
<evidence type="ECO:0000256" key="1">
    <source>
        <dbReference type="ARBA" id="ARBA00001946"/>
    </source>
</evidence>
<dbReference type="InterPro" id="IPR008146">
    <property type="entry name" value="Gln_synth_cat_dom"/>
</dbReference>
<keyword evidence="8" id="KW-1185">Reference proteome</keyword>
<keyword evidence="3" id="KW-0460">Magnesium</keyword>
<dbReference type="EC" id="6.3.1.11" evidence="7"/>
<evidence type="ECO:0000313" key="8">
    <source>
        <dbReference type="Proteomes" id="UP000054823"/>
    </source>
</evidence>
<dbReference type="PANTHER" id="PTHR43785">
    <property type="entry name" value="GAMMA-GLUTAMYLPUTRESCINE SYNTHETASE"/>
    <property type="match status" value="1"/>
</dbReference>
<evidence type="ECO:0000259" key="6">
    <source>
        <dbReference type="PROSITE" id="PS51987"/>
    </source>
</evidence>
<name>A0A0P1ES74_9RHOB</name>
<dbReference type="OrthoDB" id="9807095at2"/>
<dbReference type="InterPro" id="IPR014746">
    <property type="entry name" value="Gln_synth/guanido_kin_cat_dom"/>
</dbReference>
<evidence type="ECO:0000256" key="3">
    <source>
        <dbReference type="ARBA" id="ARBA00022842"/>
    </source>
</evidence>
<dbReference type="Pfam" id="PF00120">
    <property type="entry name" value="Gln-synt_C"/>
    <property type="match status" value="1"/>
</dbReference>
<comment type="cofactor">
    <cofactor evidence="1">
        <name>Mg(2+)</name>
        <dbReference type="ChEBI" id="CHEBI:18420"/>
    </cofactor>
</comment>